<protein>
    <recommendedName>
        <fullName evidence="1">Glycosyltransferase subfamily 4-like N-terminal domain-containing protein</fullName>
    </recommendedName>
</protein>
<dbReference type="Pfam" id="PF13692">
    <property type="entry name" value="Glyco_trans_1_4"/>
    <property type="match status" value="1"/>
</dbReference>
<proteinExistence type="predicted"/>
<sequence length="377" mass="41730">MNKKVLAIIPGTSLSNPSEGHQVRAYNLLTELEKRGWEVTVLEQGQNENSNFENCYKFKNIVPDRLNDINPFLWREIIDKGKDADIVHVKTFSGVTAAKVISQLPGYDFSVVYDAQNVEAAKIKQSNISHLNIVKRLFAPIVVSNLERLSVRLADKVVAVSDKDYNRFNSTYDIEDEKIEVIPSGSNLITSSKDDYTIPAMSTSDLCIVFHGTYDYYPNKEAIEAISDVAEGIESGDVHFVIAGKGVPSIETENLSMVGFVDNLEALLGRAEIAFAPIRRGGGTKLKIIDYMAAELPIVTTTVGAEGLGICDGEEAIIHDPDEDSQTFRNSLIELIECSGKRRSLGSNARKRFEEGFSWESIGVRLDNLYTGLLNEK</sequence>
<evidence type="ECO:0000313" key="3">
    <source>
        <dbReference type="Proteomes" id="UP000193587"/>
    </source>
</evidence>
<evidence type="ECO:0000313" key="2">
    <source>
        <dbReference type="EMBL" id="OSO88143.1"/>
    </source>
</evidence>
<accession>A0A1X4G3E5</accession>
<organism evidence="2 3">
    <name type="scientific">Halorubrum ezzemoulense DSM 17463</name>
    <dbReference type="NCBI Taxonomy" id="1121945"/>
    <lineage>
        <taxon>Archaea</taxon>
        <taxon>Methanobacteriati</taxon>
        <taxon>Methanobacteriota</taxon>
        <taxon>Stenosarchaea group</taxon>
        <taxon>Halobacteria</taxon>
        <taxon>Halobacteriales</taxon>
        <taxon>Haloferacaceae</taxon>
        <taxon>Halorubrum</taxon>
    </lineage>
</organism>
<reference evidence="2 3" key="1">
    <citation type="submission" date="2017-04" db="EMBL/GenBank/DDBJ databases">
        <title>MLSA of the genus Halorubrum.</title>
        <authorList>
            <person name="De La Haba R."/>
            <person name="Sanchez-Porro C."/>
            <person name="Infante-Dominguez C."/>
            <person name="Ventosa A."/>
        </authorList>
    </citation>
    <scope>NUCLEOTIDE SEQUENCE [LARGE SCALE GENOMIC DNA]</scope>
    <source>
        <strain evidence="2 3">DSM 17463</strain>
    </source>
</reference>
<dbReference type="Gene3D" id="3.40.50.2000">
    <property type="entry name" value="Glycogen Phosphorylase B"/>
    <property type="match status" value="2"/>
</dbReference>
<comment type="caution">
    <text evidence="2">The sequence shown here is derived from an EMBL/GenBank/DDBJ whole genome shotgun (WGS) entry which is preliminary data.</text>
</comment>
<dbReference type="PANTHER" id="PTHR12526">
    <property type="entry name" value="GLYCOSYLTRANSFERASE"/>
    <property type="match status" value="1"/>
</dbReference>
<evidence type="ECO:0000259" key="1">
    <source>
        <dbReference type="Pfam" id="PF13439"/>
    </source>
</evidence>
<dbReference type="PANTHER" id="PTHR12526:SF600">
    <property type="entry name" value="GLYCOSYL TRANSFERASE GROUP 1"/>
    <property type="match status" value="1"/>
</dbReference>
<dbReference type="InterPro" id="IPR028098">
    <property type="entry name" value="Glyco_trans_4-like_N"/>
</dbReference>
<dbReference type="GO" id="GO:0016757">
    <property type="term" value="F:glycosyltransferase activity"/>
    <property type="evidence" value="ECO:0007669"/>
    <property type="project" value="TreeGrafter"/>
</dbReference>
<gene>
    <name evidence="2" type="ORF">B9H04_17575</name>
</gene>
<dbReference type="EMBL" id="NEDJ01000131">
    <property type="protein sequence ID" value="OSO88143.1"/>
    <property type="molecule type" value="Genomic_DNA"/>
</dbReference>
<dbReference type="AlphaFoldDB" id="A0A1X4G3E5"/>
<name>A0A1X4G3E5_HALEZ</name>
<dbReference type="CDD" id="cd03801">
    <property type="entry name" value="GT4_PimA-like"/>
    <property type="match status" value="1"/>
</dbReference>
<dbReference type="Pfam" id="PF13439">
    <property type="entry name" value="Glyco_transf_4"/>
    <property type="match status" value="1"/>
</dbReference>
<dbReference type="RefSeq" id="WP_080508667.1">
    <property type="nucleotide sequence ID" value="NZ_ATXS01000026.1"/>
</dbReference>
<dbReference type="STRING" id="1121945.GCA_000421805_03101"/>
<dbReference type="SUPFAM" id="SSF53756">
    <property type="entry name" value="UDP-Glycosyltransferase/glycogen phosphorylase"/>
    <property type="match status" value="1"/>
</dbReference>
<dbReference type="Proteomes" id="UP000193587">
    <property type="component" value="Unassembled WGS sequence"/>
</dbReference>
<feature type="domain" description="Glycosyltransferase subfamily 4-like N-terminal" evidence="1">
    <location>
        <begin position="20"/>
        <end position="185"/>
    </location>
</feature>